<keyword evidence="2" id="KW-0812">Transmembrane</keyword>
<comment type="caution">
    <text evidence="3">The sequence shown here is derived from an EMBL/GenBank/DDBJ whole genome shotgun (WGS) entry which is preliminary data.</text>
</comment>
<sequence>MVGAQCATFRHPPSTNLFPPSRKPIIILCSISNPFPSKPTKRKNHLRQKLLETLTNPVIPKTPPKNSVIPFESPQEAQTPVAKESEETQELQSLTSEAAAGVVRGKFGNFPIRSVLLFLVGAFVFQAICAVWESGLVNSARKDENLDSGSEETRVSELGVDGNGEERSVVFLTGSEDPLGGRLWFRQVGNGFVGGSEFEKKINEIRAMAREAREKERLDSAGNVDGVKTGIELEVERELDNFRKSRPKSSEKAQEDEKKPGSIMFKQKYPFNEIAKPENGNGSTQGNGIQRPLVKGVSSSNSSIGSKRAGGKVEDRRSDDKADLWWLSLPYVLVICYHDGEGAKGLFTLESKGHSSHTIAFEDQGDASNFCYLLQSFFEDLGDFSAEIVPLPTKELNEAVSSDNMKVIVVKKGQLKLYAGQPLEEVEMALRSLAQ</sequence>
<feature type="region of interest" description="Disordered" evidence="1">
    <location>
        <begin position="238"/>
        <end position="262"/>
    </location>
</feature>
<feature type="compositionally biased region" description="Basic and acidic residues" evidence="1">
    <location>
        <begin position="238"/>
        <end position="260"/>
    </location>
</feature>
<keyword evidence="2" id="KW-1133">Transmembrane helix</keyword>
<dbReference type="InterPro" id="IPR021503">
    <property type="entry name" value="DUF3110"/>
</dbReference>
<keyword evidence="2" id="KW-0472">Membrane</keyword>
<dbReference type="Pfam" id="PF11360">
    <property type="entry name" value="DUF3110"/>
    <property type="match status" value="1"/>
</dbReference>
<feature type="transmembrane region" description="Helical" evidence="2">
    <location>
        <begin position="114"/>
        <end position="133"/>
    </location>
</feature>
<keyword evidence="4" id="KW-1185">Reference proteome</keyword>
<dbReference type="AlphaFoldDB" id="A0A834HCC5"/>
<evidence type="ECO:0000313" key="3">
    <source>
        <dbReference type="EMBL" id="KAF7149750.1"/>
    </source>
</evidence>
<proteinExistence type="predicted"/>
<evidence type="ECO:0000313" key="4">
    <source>
        <dbReference type="Proteomes" id="UP000626092"/>
    </source>
</evidence>
<feature type="region of interest" description="Disordered" evidence="1">
    <location>
        <begin position="61"/>
        <end position="85"/>
    </location>
</feature>
<name>A0A834HCC5_RHOSS</name>
<accession>A0A834HCC5</accession>
<dbReference type="PANTHER" id="PTHR34962:SF3">
    <property type="entry name" value="ABC SUBFAMILY C PROTEIN"/>
    <property type="match status" value="1"/>
</dbReference>
<evidence type="ECO:0000256" key="1">
    <source>
        <dbReference type="SAM" id="MobiDB-lite"/>
    </source>
</evidence>
<gene>
    <name evidence="3" type="ORF">RHSIM_Rhsim02G0008900</name>
</gene>
<organism evidence="3 4">
    <name type="scientific">Rhododendron simsii</name>
    <name type="common">Sims's rhododendron</name>
    <dbReference type="NCBI Taxonomy" id="118357"/>
    <lineage>
        <taxon>Eukaryota</taxon>
        <taxon>Viridiplantae</taxon>
        <taxon>Streptophyta</taxon>
        <taxon>Embryophyta</taxon>
        <taxon>Tracheophyta</taxon>
        <taxon>Spermatophyta</taxon>
        <taxon>Magnoliopsida</taxon>
        <taxon>eudicotyledons</taxon>
        <taxon>Gunneridae</taxon>
        <taxon>Pentapetalae</taxon>
        <taxon>asterids</taxon>
        <taxon>Ericales</taxon>
        <taxon>Ericaceae</taxon>
        <taxon>Ericoideae</taxon>
        <taxon>Rhodoreae</taxon>
        <taxon>Rhododendron</taxon>
    </lineage>
</organism>
<dbReference type="OrthoDB" id="1894577at2759"/>
<reference evidence="3" key="1">
    <citation type="submission" date="2019-11" db="EMBL/GenBank/DDBJ databases">
        <authorList>
            <person name="Liu Y."/>
            <person name="Hou J."/>
            <person name="Li T.-Q."/>
            <person name="Guan C.-H."/>
            <person name="Wu X."/>
            <person name="Wu H.-Z."/>
            <person name="Ling F."/>
            <person name="Zhang R."/>
            <person name="Shi X.-G."/>
            <person name="Ren J.-P."/>
            <person name="Chen E.-F."/>
            <person name="Sun J.-M."/>
        </authorList>
    </citation>
    <scope>NUCLEOTIDE SEQUENCE</scope>
    <source>
        <strain evidence="3">Adult_tree_wgs_1</strain>
        <tissue evidence="3">Leaves</tissue>
    </source>
</reference>
<dbReference type="PANTHER" id="PTHR34962">
    <property type="entry name" value="EMBRYO DEFECTIVE 1703-RELATED"/>
    <property type="match status" value="1"/>
</dbReference>
<evidence type="ECO:0000256" key="2">
    <source>
        <dbReference type="SAM" id="Phobius"/>
    </source>
</evidence>
<feature type="region of interest" description="Disordered" evidence="1">
    <location>
        <begin position="274"/>
        <end position="314"/>
    </location>
</feature>
<dbReference type="Proteomes" id="UP000626092">
    <property type="component" value="Unassembled WGS sequence"/>
</dbReference>
<protein>
    <submittedName>
        <fullName evidence="3">Uncharacterized protein</fullName>
    </submittedName>
</protein>
<dbReference type="EMBL" id="WJXA01000002">
    <property type="protein sequence ID" value="KAF7149750.1"/>
    <property type="molecule type" value="Genomic_DNA"/>
</dbReference>